<accession>A0A382G2T5</accession>
<organism evidence="1">
    <name type="scientific">marine metagenome</name>
    <dbReference type="NCBI Taxonomy" id="408172"/>
    <lineage>
        <taxon>unclassified sequences</taxon>
        <taxon>metagenomes</taxon>
        <taxon>ecological metagenomes</taxon>
    </lineage>
</organism>
<dbReference type="AlphaFoldDB" id="A0A382G2T5"/>
<proteinExistence type="predicted"/>
<reference evidence="1" key="1">
    <citation type="submission" date="2018-05" db="EMBL/GenBank/DDBJ databases">
        <authorList>
            <person name="Lanie J.A."/>
            <person name="Ng W.-L."/>
            <person name="Kazmierczak K.M."/>
            <person name="Andrzejewski T.M."/>
            <person name="Davidsen T.M."/>
            <person name="Wayne K.J."/>
            <person name="Tettelin H."/>
            <person name="Glass J.I."/>
            <person name="Rusch D."/>
            <person name="Podicherti R."/>
            <person name="Tsui H.-C.T."/>
            <person name="Winkler M.E."/>
        </authorList>
    </citation>
    <scope>NUCLEOTIDE SEQUENCE</scope>
</reference>
<feature type="non-terminal residue" evidence="1">
    <location>
        <position position="68"/>
    </location>
</feature>
<gene>
    <name evidence="1" type="ORF">METZ01_LOCUS222432</name>
</gene>
<evidence type="ECO:0000313" key="1">
    <source>
        <dbReference type="EMBL" id="SVB69578.1"/>
    </source>
</evidence>
<name>A0A382G2T5_9ZZZZ</name>
<sequence length="68" mass="7716">MTVGRMRRDFIPQFSVDVLTVALKTSRWWCRGFLCFASGFLYAVDLEGLSLPMADTLRAANDKGERDL</sequence>
<protein>
    <submittedName>
        <fullName evidence="1">Uncharacterized protein</fullName>
    </submittedName>
</protein>
<dbReference type="EMBL" id="UINC01053268">
    <property type="protein sequence ID" value="SVB69578.1"/>
    <property type="molecule type" value="Genomic_DNA"/>
</dbReference>